<evidence type="ECO:0000256" key="2">
    <source>
        <dbReference type="SAM" id="MobiDB-lite"/>
    </source>
</evidence>
<keyword evidence="3" id="KW-1133">Transmembrane helix</keyword>
<dbReference type="InterPro" id="IPR043502">
    <property type="entry name" value="DNA/RNA_pol_sf"/>
</dbReference>
<feature type="region of interest" description="Disordered" evidence="2">
    <location>
        <begin position="1482"/>
        <end position="1524"/>
    </location>
</feature>
<proteinExistence type="predicted"/>
<feature type="region of interest" description="Disordered" evidence="2">
    <location>
        <begin position="508"/>
        <end position="529"/>
    </location>
</feature>
<dbReference type="PANTHER" id="PTHR37984:SF5">
    <property type="entry name" value="PROTEIN NYNRIN-LIKE"/>
    <property type="match status" value="1"/>
</dbReference>
<dbReference type="PANTHER" id="PTHR37984">
    <property type="entry name" value="PROTEIN CBG26694"/>
    <property type="match status" value="1"/>
</dbReference>
<dbReference type="GO" id="GO:0004523">
    <property type="term" value="F:RNA-DNA hybrid ribonuclease activity"/>
    <property type="evidence" value="ECO:0007669"/>
    <property type="project" value="InterPro"/>
</dbReference>
<feature type="region of interest" description="Disordered" evidence="2">
    <location>
        <begin position="1"/>
        <end position="31"/>
    </location>
</feature>
<reference evidence="5 6" key="1">
    <citation type="submission" date="2018-10" db="EMBL/GenBank/DDBJ databases">
        <title>Genome assembly for a Yunnan-Guizhou Plateau 3E fish, Anabarilius grahami (Regan), and its evolutionary and genetic applications.</title>
        <authorList>
            <person name="Jiang W."/>
        </authorList>
    </citation>
    <scope>NUCLEOTIDE SEQUENCE [LARGE SCALE GENOMIC DNA]</scope>
    <source>
        <strain evidence="5">AG-KIZ</strain>
        <tissue evidence="5">Muscle</tissue>
    </source>
</reference>
<dbReference type="EMBL" id="RJVU01050883">
    <property type="protein sequence ID" value="ROL42031.1"/>
    <property type="molecule type" value="Genomic_DNA"/>
</dbReference>
<keyword evidence="3" id="KW-0812">Transmembrane</keyword>
<protein>
    <recommendedName>
        <fullName evidence="1">Gypsy retrotransposon integrase-like protein 1</fullName>
    </recommendedName>
</protein>
<dbReference type="Gene3D" id="3.10.10.10">
    <property type="entry name" value="HIV Type 1 Reverse Transcriptase, subunit A, domain 1"/>
    <property type="match status" value="1"/>
</dbReference>
<dbReference type="OrthoDB" id="8837338at2759"/>
<feature type="compositionally biased region" description="Basic residues" evidence="2">
    <location>
        <begin position="1491"/>
        <end position="1500"/>
    </location>
</feature>
<dbReference type="InterPro" id="IPR041588">
    <property type="entry name" value="Integrase_H2C2"/>
</dbReference>
<evidence type="ECO:0000313" key="6">
    <source>
        <dbReference type="Proteomes" id="UP000281406"/>
    </source>
</evidence>
<dbReference type="InterPro" id="IPR050951">
    <property type="entry name" value="Retrovirus_Pol_polyprotein"/>
</dbReference>
<dbReference type="PROSITE" id="PS50879">
    <property type="entry name" value="RNASE_H_1"/>
    <property type="match status" value="1"/>
</dbReference>
<sequence length="1524" mass="170309">MSTQQLRDVVDEAQAKQRTASKKTVENPTSYQVSDHCPETCPNLFERLTNGAKRQNQTLKSQRCELNEVHLEHIAPMHHTIGRVSLVPPVCIAQMDTFPCLIHKDLLNSFESLLNSRPLKIWAQMCELLPFQSPRPPEPDGQVTEVAGNLTASRGNPVSGQSSKSLPCTLQLTIDFNSVCSKVITDSQLNCLTTTDIILTLWADNSAFSHTLLSALIEGTPDLPFVNKHTRFPLNFRLSTMTTAKDTCVLNLKWNDLLLTQHVLVLLDLLMHSKAHMDIANALVWAPMTAQPHVVPVNTADFLSGQTFQEVCILVHMQEPVVPPHTKGGAVWLHIQQTVVPPYTKGGAVWLHIQCGQTLNHMLGSLTLSPKGVENELSPKATPLTEVSSCVAHSWLNDCMATDTSSPKAHQLGWILNHNLHDFELRLTVIGSIPDAMVPEGSLHNTSFTASFKSISITSIKLVLTEQVRRTELMEDQHLAVPTVANQPACETQESAARLIANLTADTTTEEPLPRFESKGQQSQKDANALKNDADCQKLRQVLNKFKVTFAKDLLDCGLTKLHQVHSVTHPNAPPTFVRQYKSHIASHEPAQDIVRSMEEKNVICPCNSTHSVPIWPIVKPDGKWRPNVDFRKADQQVPLPRRARKHKSARSRDSAACQNCYNSTPAWTLEIKVSQQQQQTRHRNLKENACQGMPTAYVDGRFCILEGILQASAGVRWLNNQPCQPQNIRWGPKSCQYGEAAATLITLQVSSAHNIRELLCTDSHYTRPRFTGHLLGWKQTGFKTECNKQMKHQHLFQTRYHLTPTHDMIVYWEKVKRCSKQPERDKGMNDQTNALAKTGTRHNNLWSNPPHSPTLSVAATTRGQRNVPATNPASLPLPLTTKFSNTSIPTVLHLHSNPSFLPITASGPTVAPSHKRLHGINHMLRVGLNILKHVPDDLTTPKPKLVMSQGQKGGKLIYAHDTPCAKHHGTRTTDDTLKQVAHWPSMQQDVAEYVRGCQVCCQVQTANANHRSPLQHRGVTFPWSVNQIDWTVELPLMLMAITDTMQGPTRGSPTEPMTAWQVTLPLHLYQPGDSSLITAYSTHQHLNKLRLQLREQHATQSQTLQTICKYWKGIVVVPCTHSFLLTQMANSMKQLFIVFQNDFAQNQLVMALMTDLLREVSISMDRVAMNRIPQYPMQTVLDFATGRPTKTVPAHLADSLGAAILLHVDPKQSKVALLLNPPSVETDNIYRPKDKVNVRWWQCNTHAKKHTSDVIAYHNSNPRLCLAPHFCRCSVTKDFQYFCPNQLFLRNHTEEMGRLLLMISDTRCPAEAKPRTQVIGTQAKIVGDRLLVHTPTHAATLTYNQYNTTTRVSLPNPSTWIQVPLGPILHLNRLVAYCLSSEEYQSKLEIPSSSRNHHHTLDPGLELRIDKGGSQLNDSTPIDAALQALSRLPVLTSSPIAQAWTAANTALCLSMAIKYALTLGLAFILFKKMKGMRESMDKCLPAPPRGFKRKPRRGGPKTENMPNLIEMDSSSEDPKAEDQ</sequence>
<comment type="caution">
    <text evidence="5">The sequence shown here is derived from an EMBL/GenBank/DDBJ whole genome shotgun (WGS) entry which is preliminary data.</text>
</comment>
<dbReference type="SUPFAM" id="SSF56672">
    <property type="entry name" value="DNA/RNA polymerases"/>
    <property type="match status" value="1"/>
</dbReference>
<organism evidence="5 6">
    <name type="scientific">Anabarilius grahami</name>
    <name type="common">Kanglang fish</name>
    <name type="synonym">Barilius grahami</name>
    <dbReference type="NCBI Taxonomy" id="495550"/>
    <lineage>
        <taxon>Eukaryota</taxon>
        <taxon>Metazoa</taxon>
        <taxon>Chordata</taxon>
        <taxon>Craniata</taxon>
        <taxon>Vertebrata</taxon>
        <taxon>Euteleostomi</taxon>
        <taxon>Actinopterygii</taxon>
        <taxon>Neopterygii</taxon>
        <taxon>Teleostei</taxon>
        <taxon>Ostariophysi</taxon>
        <taxon>Cypriniformes</taxon>
        <taxon>Xenocyprididae</taxon>
        <taxon>Xenocypridinae</taxon>
        <taxon>Xenocypridinae incertae sedis</taxon>
        <taxon>Anabarilius</taxon>
    </lineage>
</organism>
<evidence type="ECO:0000313" key="5">
    <source>
        <dbReference type="EMBL" id="ROL42031.1"/>
    </source>
</evidence>
<dbReference type="GO" id="GO:0006259">
    <property type="term" value="P:DNA metabolic process"/>
    <property type="evidence" value="ECO:0007669"/>
    <property type="project" value="UniProtKB-ARBA"/>
</dbReference>
<dbReference type="InterPro" id="IPR012337">
    <property type="entry name" value="RNaseH-like_sf"/>
</dbReference>
<dbReference type="Proteomes" id="UP000281406">
    <property type="component" value="Unassembled WGS sequence"/>
</dbReference>
<evidence type="ECO:0000256" key="3">
    <source>
        <dbReference type="SAM" id="Phobius"/>
    </source>
</evidence>
<evidence type="ECO:0000259" key="4">
    <source>
        <dbReference type="PROSITE" id="PS50879"/>
    </source>
</evidence>
<gene>
    <name evidence="5" type="ORF">DPX16_19880</name>
</gene>
<dbReference type="Pfam" id="PF17921">
    <property type="entry name" value="Integrase_H2C2"/>
    <property type="match status" value="1"/>
</dbReference>
<dbReference type="InterPro" id="IPR036397">
    <property type="entry name" value="RNaseH_sf"/>
</dbReference>
<evidence type="ECO:0000256" key="1">
    <source>
        <dbReference type="ARBA" id="ARBA00039658"/>
    </source>
</evidence>
<dbReference type="Gene3D" id="1.10.340.70">
    <property type="match status" value="1"/>
</dbReference>
<accession>A0A3N0Y7P1</accession>
<name>A0A3N0Y7P1_ANAGA</name>
<feature type="domain" description="RNase H type-1" evidence="4">
    <location>
        <begin position="691"/>
        <end position="842"/>
    </location>
</feature>
<keyword evidence="3" id="KW-0472">Membrane</keyword>
<dbReference type="Gene3D" id="3.30.420.10">
    <property type="entry name" value="Ribonuclease H-like superfamily/Ribonuclease H"/>
    <property type="match status" value="1"/>
</dbReference>
<dbReference type="SUPFAM" id="SSF53098">
    <property type="entry name" value="Ribonuclease H-like"/>
    <property type="match status" value="1"/>
</dbReference>
<dbReference type="GO" id="GO:0003676">
    <property type="term" value="F:nucleic acid binding"/>
    <property type="evidence" value="ECO:0007669"/>
    <property type="project" value="InterPro"/>
</dbReference>
<dbReference type="InterPro" id="IPR002156">
    <property type="entry name" value="RNaseH_domain"/>
</dbReference>
<keyword evidence="6" id="KW-1185">Reference proteome</keyword>
<feature type="transmembrane region" description="Helical" evidence="3">
    <location>
        <begin position="1444"/>
        <end position="1471"/>
    </location>
</feature>